<dbReference type="Gene3D" id="1.20.144.10">
    <property type="entry name" value="Phosphatidic acid phosphatase type 2/haloperoxidase"/>
    <property type="match status" value="2"/>
</dbReference>
<dbReference type="CDD" id="cd03395">
    <property type="entry name" value="PAP2_like_4"/>
    <property type="match status" value="1"/>
</dbReference>
<feature type="transmembrane region" description="Helical" evidence="1">
    <location>
        <begin position="56"/>
        <end position="78"/>
    </location>
</feature>
<keyword evidence="1" id="KW-0812">Transmembrane</keyword>
<accession>A0A937FAF5</accession>
<dbReference type="InterPro" id="IPR036938">
    <property type="entry name" value="PAP2/HPO_sf"/>
</dbReference>
<organism evidence="3 4">
    <name type="scientific">Fulvivirga sediminis</name>
    <dbReference type="NCBI Taxonomy" id="2803949"/>
    <lineage>
        <taxon>Bacteria</taxon>
        <taxon>Pseudomonadati</taxon>
        <taxon>Bacteroidota</taxon>
        <taxon>Cytophagia</taxon>
        <taxon>Cytophagales</taxon>
        <taxon>Fulvivirgaceae</taxon>
        <taxon>Fulvivirga</taxon>
    </lineage>
</organism>
<feature type="transmembrane region" description="Helical" evidence="1">
    <location>
        <begin position="27"/>
        <end position="49"/>
    </location>
</feature>
<feature type="transmembrane region" description="Helical" evidence="1">
    <location>
        <begin position="108"/>
        <end position="129"/>
    </location>
</feature>
<dbReference type="PANTHER" id="PTHR14969">
    <property type="entry name" value="SPHINGOSINE-1-PHOSPHATE PHOSPHOHYDROLASE"/>
    <property type="match status" value="1"/>
</dbReference>
<feature type="transmembrane region" description="Helical" evidence="1">
    <location>
        <begin position="136"/>
        <end position="155"/>
    </location>
</feature>
<evidence type="ECO:0000313" key="4">
    <source>
        <dbReference type="Proteomes" id="UP000659388"/>
    </source>
</evidence>
<name>A0A937FAF5_9BACT</name>
<proteinExistence type="predicted"/>
<comment type="caution">
    <text evidence="3">The sequence shown here is derived from an EMBL/GenBank/DDBJ whole genome shotgun (WGS) entry which is preliminary data.</text>
</comment>
<dbReference type="EMBL" id="JAESIY010000015">
    <property type="protein sequence ID" value="MBL3658655.1"/>
    <property type="molecule type" value="Genomic_DNA"/>
</dbReference>
<reference evidence="3" key="1">
    <citation type="submission" date="2021-01" db="EMBL/GenBank/DDBJ databases">
        <title>Fulvivirga kasyanovii gen. nov., sp nov., a novel member of the phylum Bacteroidetes isolated from seawater in a mussel farm.</title>
        <authorList>
            <person name="Zhao L.-H."/>
            <person name="Wang Z.-J."/>
        </authorList>
    </citation>
    <scope>NUCLEOTIDE SEQUENCE</scope>
    <source>
        <strain evidence="3">2943</strain>
    </source>
</reference>
<gene>
    <name evidence="3" type="ORF">JL102_21065</name>
</gene>
<dbReference type="SMART" id="SM00014">
    <property type="entry name" value="acidPPc"/>
    <property type="match status" value="1"/>
</dbReference>
<dbReference type="PANTHER" id="PTHR14969:SF13">
    <property type="entry name" value="AT30094P"/>
    <property type="match status" value="1"/>
</dbReference>
<protein>
    <submittedName>
        <fullName evidence="3">Phosphatase PAP2 family protein</fullName>
    </submittedName>
</protein>
<feature type="transmembrane region" description="Helical" evidence="1">
    <location>
        <begin position="161"/>
        <end position="183"/>
    </location>
</feature>
<sequence>MLDWLIKLDQEIFFFLNGLHRDWLDQVMFWISDKYVWFPFYAVLAGFIIKKYKWHSIIWLIGLGLAIAAADQICSGFMKPYFARPRPSRDPQFEGLVYIINGYTGGHYGFASSHSGNAFSLAAFVYFLFRNEYKWIWTIFVWALVVAYSRIYLGVHYPGDILVGGLIGLIAGYLFYLLAAYVYNNKFKSVQT</sequence>
<dbReference type="SUPFAM" id="SSF48317">
    <property type="entry name" value="Acid phosphatase/Vanadium-dependent haloperoxidase"/>
    <property type="match status" value="1"/>
</dbReference>
<keyword evidence="1" id="KW-1133">Transmembrane helix</keyword>
<evidence type="ECO:0000313" key="3">
    <source>
        <dbReference type="EMBL" id="MBL3658655.1"/>
    </source>
</evidence>
<dbReference type="AlphaFoldDB" id="A0A937FAF5"/>
<keyword evidence="1" id="KW-0472">Membrane</keyword>
<dbReference type="Proteomes" id="UP000659388">
    <property type="component" value="Unassembled WGS sequence"/>
</dbReference>
<dbReference type="RefSeq" id="WP_202246451.1">
    <property type="nucleotide sequence ID" value="NZ_JAESIY010000015.1"/>
</dbReference>
<evidence type="ECO:0000259" key="2">
    <source>
        <dbReference type="SMART" id="SM00014"/>
    </source>
</evidence>
<dbReference type="Pfam" id="PF01569">
    <property type="entry name" value="PAP2"/>
    <property type="match status" value="1"/>
</dbReference>
<dbReference type="InterPro" id="IPR000326">
    <property type="entry name" value="PAP2/HPO"/>
</dbReference>
<keyword evidence="4" id="KW-1185">Reference proteome</keyword>
<feature type="domain" description="Phosphatidic acid phosphatase type 2/haloperoxidase" evidence="2">
    <location>
        <begin position="60"/>
        <end position="176"/>
    </location>
</feature>
<evidence type="ECO:0000256" key="1">
    <source>
        <dbReference type="SAM" id="Phobius"/>
    </source>
</evidence>